<dbReference type="AlphaFoldDB" id="A0A1U8MUP8"/>
<evidence type="ECO:0000259" key="3">
    <source>
        <dbReference type="PROSITE" id="PS50158"/>
    </source>
</evidence>
<dbReference type="InterPro" id="IPR005162">
    <property type="entry name" value="Retrotrans_gag_dom"/>
</dbReference>
<reference evidence="4" key="1">
    <citation type="journal article" date="2020" name="Nat. Genet.">
        <title>Genomic diversifications of five Gossypium allopolyploid species and their impact on cotton improvement.</title>
        <authorList>
            <person name="Chen Z.J."/>
            <person name="Sreedasyam A."/>
            <person name="Ando A."/>
            <person name="Song Q."/>
            <person name="De Santiago L.M."/>
            <person name="Hulse-Kemp A.M."/>
            <person name="Ding M."/>
            <person name="Ye W."/>
            <person name="Kirkbride R.C."/>
            <person name="Jenkins J."/>
            <person name="Plott C."/>
            <person name="Lovell J."/>
            <person name="Lin Y.M."/>
            <person name="Vaughn R."/>
            <person name="Liu B."/>
            <person name="Simpson S."/>
            <person name="Scheffler B.E."/>
            <person name="Wen L."/>
            <person name="Saski C.A."/>
            <person name="Grover C.E."/>
            <person name="Hu G."/>
            <person name="Conover J.L."/>
            <person name="Carlson J.W."/>
            <person name="Shu S."/>
            <person name="Boston L.B."/>
            <person name="Williams M."/>
            <person name="Peterson D.G."/>
            <person name="McGee K."/>
            <person name="Jones D.C."/>
            <person name="Wendel J.F."/>
            <person name="Stelly D.M."/>
            <person name="Grimwood J."/>
            <person name="Schmutz J."/>
        </authorList>
    </citation>
    <scope>NUCLEOTIDE SEQUENCE [LARGE SCALE GENOMIC DNA]</scope>
    <source>
        <strain evidence="4">cv. TM-1</strain>
    </source>
</reference>
<sequence>MSDRPEGAGQEEEVNSRIQISKQGTNEYSKSTPIEKLRKFRAEEFRGRSNDDPVKAEYWLKSLERVFKQMMCSPEDYLRCAVSLLKEEAYSWWETIEAVVPADKLTWEFFQNKFKKKYMGKRYLDKKKREFLDLRQGNKTVVEYEREFVYLSRYARDVVPTEEEMCIRFKEELNDEIRMMIRGTEIRKFVGKIGACYRCGGADHFIRDCSQLLKEDREQGEKQANTPKKSKRLGQSSAAGTAHLGTRDTVTRLEIRAPARTYAIRAREEASAPDSW</sequence>
<keyword evidence="1" id="KW-0863">Zinc-finger</keyword>
<dbReference type="Pfam" id="PF00098">
    <property type="entry name" value="zf-CCHC"/>
    <property type="match status" value="1"/>
</dbReference>
<feature type="compositionally biased region" description="Polar residues" evidence="2">
    <location>
        <begin position="222"/>
        <end position="239"/>
    </location>
</feature>
<accession>A0A1U8MUP8</accession>
<name>A0A1U8MUP8_GOSHI</name>
<protein>
    <recommendedName>
        <fullName evidence="3">CCHC-type domain-containing protein</fullName>
    </recommendedName>
</protein>
<feature type="region of interest" description="Disordered" evidence="2">
    <location>
        <begin position="1"/>
        <end position="31"/>
    </location>
</feature>
<dbReference type="KEGG" id="ghi:107941486"/>
<dbReference type="RefSeq" id="XP_016730545.1">
    <property type="nucleotide sequence ID" value="XM_016875056.1"/>
</dbReference>
<evidence type="ECO:0000256" key="1">
    <source>
        <dbReference type="PROSITE-ProRule" id="PRU00047"/>
    </source>
</evidence>
<evidence type="ECO:0000313" key="5">
    <source>
        <dbReference type="RefSeq" id="XP_016730545.1"/>
    </source>
</evidence>
<feature type="region of interest" description="Disordered" evidence="2">
    <location>
        <begin position="217"/>
        <end position="251"/>
    </location>
</feature>
<evidence type="ECO:0000313" key="4">
    <source>
        <dbReference type="Proteomes" id="UP000818029"/>
    </source>
</evidence>
<dbReference type="PaxDb" id="3635-A0A1U8MUP8"/>
<dbReference type="PANTHER" id="PTHR34482:SF36">
    <property type="entry name" value="RETROTRANSPOSON GAG DOMAIN-CONTAINING PROTEIN"/>
    <property type="match status" value="1"/>
</dbReference>
<dbReference type="PROSITE" id="PS50158">
    <property type="entry name" value="ZF_CCHC"/>
    <property type="match status" value="1"/>
</dbReference>
<dbReference type="Proteomes" id="UP000818029">
    <property type="component" value="Chromosome A13"/>
</dbReference>
<feature type="compositionally biased region" description="Polar residues" evidence="2">
    <location>
        <begin position="16"/>
        <end position="31"/>
    </location>
</feature>
<dbReference type="PANTHER" id="PTHR34482">
    <property type="entry name" value="DNA DAMAGE-INDUCIBLE PROTEIN 1-LIKE"/>
    <property type="match status" value="1"/>
</dbReference>
<dbReference type="GO" id="GO:0008270">
    <property type="term" value="F:zinc ion binding"/>
    <property type="evidence" value="ECO:0007669"/>
    <property type="project" value="UniProtKB-KW"/>
</dbReference>
<dbReference type="GO" id="GO:0003676">
    <property type="term" value="F:nucleic acid binding"/>
    <property type="evidence" value="ECO:0007669"/>
    <property type="project" value="InterPro"/>
</dbReference>
<evidence type="ECO:0000256" key="2">
    <source>
        <dbReference type="SAM" id="MobiDB-lite"/>
    </source>
</evidence>
<dbReference type="SMART" id="SM00343">
    <property type="entry name" value="ZnF_C2HC"/>
    <property type="match status" value="1"/>
</dbReference>
<proteinExistence type="predicted"/>
<keyword evidence="1" id="KW-0862">Zinc</keyword>
<keyword evidence="4" id="KW-1185">Reference proteome</keyword>
<dbReference type="GeneID" id="107941486"/>
<reference evidence="5" key="2">
    <citation type="submission" date="2025-08" db="UniProtKB">
        <authorList>
            <consortium name="RefSeq"/>
        </authorList>
    </citation>
    <scope>IDENTIFICATION</scope>
</reference>
<keyword evidence="1" id="KW-0479">Metal-binding</keyword>
<dbReference type="InterPro" id="IPR001878">
    <property type="entry name" value="Znf_CCHC"/>
</dbReference>
<dbReference type="OrthoDB" id="2272416at2759"/>
<organism evidence="4 5">
    <name type="scientific">Gossypium hirsutum</name>
    <name type="common">Upland cotton</name>
    <name type="synonym">Gossypium mexicanum</name>
    <dbReference type="NCBI Taxonomy" id="3635"/>
    <lineage>
        <taxon>Eukaryota</taxon>
        <taxon>Viridiplantae</taxon>
        <taxon>Streptophyta</taxon>
        <taxon>Embryophyta</taxon>
        <taxon>Tracheophyta</taxon>
        <taxon>Spermatophyta</taxon>
        <taxon>Magnoliopsida</taxon>
        <taxon>eudicotyledons</taxon>
        <taxon>Gunneridae</taxon>
        <taxon>Pentapetalae</taxon>
        <taxon>rosids</taxon>
        <taxon>malvids</taxon>
        <taxon>Malvales</taxon>
        <taxon>Malvaceae</taxon>
        <taxon>Malvoideae</taxon>
        <taxon>Gossypium</taxon>
    </lineage>
</organism>
<feature type="domain" description="CCHC-type" evidence="3">
    <location>
        <begin position="196"/>
        <end position="211"/>
    </location>
</feature>
<gene>
    <name evidence="5" type="primary">LOC107941486</name>
</gene>
<dbReference type="Pfam" id="PF03732">
    <property type="entry name" value="Retrotrans_gag"/>
    <property type="match status" value="1"/>
</dbReference>
<dbReference type="Gene3D" id="4.10.60.10">
    <property type="entry name" value="Zinc finger, CCHC-type"/>
    <property type="match status" value="1"/>
</dbReference>